<dbReference type="InterPro" id="IPR000086">
    <property type="entry name" value="NUDIX_hydrolase_dom"/>
</dbReference>
<proteinExistence type="inferred from homology"/>
<dbReference type="RefSeq" id="WP_174881800.1">
    <property type="nucleotide sequence ID" value="NZ_CADEPK010000438.1"/>
</dbReference>
<evidence type="ECO:0000259" key="4">
    <source>
        <dbReference type="PROSITE" id="PS51462"/>
    </source>
</evidence>
<dbReference type="PRINTS" id="PR00502">
    <property type="entry name" value="NUDIXFAMILY"/>
</dbReference>
<evidence type="ECO:0000313" key="6">
    <source>
        <dbReference type="Proteomes" id="UP001232245"/>
    </source>
</evidence>
<dbReference type="PANTHER" id="PTHR43046">
    <property type="entry name" value="GDP-MANNOSE MANNOSYL HYDROLASE"/>
    <property type="match status" value="1"/>
</dbReference>
<comment type="caution">
    <text evidence="5">The sequence shown here is derived from an EMBL/GenBank/DDBJ whole genome shotgun (WGS) entry which is preliminary data.</text>
</comment>
<gene>
    <name evidence="5" type="ORF">J2S02_002343</name>
</gene>
<accession>A0ABT9Z174</accession>
<evidence type="ECO:0000256" key="3">
    <source>
        <dbReference type="RuleBase" id="RU003476"/>
    </source>
</evidence>
<reference evidence="5 6" key="1">
    <citation type="submission" date="2023-07" db="EMBL/GenBank/DDBJ databases">
        <title>Genomic Encyclopedia of Type Strains, Phase IV (KMG-IV): sequencing the most valuable type-strain genomes for metagenomic binning, comparative biology and taxonomic classification.</title>
        <authorList>
            <person name="Goeker M."/>
        </authorList>
    </citation>
    <scope>NUCLEOTIDE SEQUENCE [LARGE SCALE GENOMIC DNA]</scope>
    <source>
        <strain evidence="5 6">DSM 17723</strain>
    </source>
</reference>
<comment type="cofactor">
    <cofactor evidence="1">
        <name>Mg(2+)</name>
        <dbReference type="ChEBI" id="CHEBI:18420"/>
    </cofactor>
</comment>
<keyword evidence="6" id="KW-1185">Reference proteome</keyword>
<dbReference type="InterPro" id="IPR020476">
    <property type="entry name" value="Nudix_hydrolase"/>
</dbReference>
<dbReference type="EMBL" id="JAUSTZ010000003">
    <property type="protein sequence ID" value="MDQ0225999.1"/>
    <property type="molecule type" value="Genomic_DNA"/>
</dbReference>
<dbReference type="PROSITE" id="PS51462">
    <property type="entry name" value="NUDIX"/>
    <property type="match status" value="1"/>
</dbReference>
<dbReference type="PROSITE" id="PS00893">
    <property type="entry name" value="NUDIX_BOX"/>
    <property type="match status" value="1"/>
</dbReference>
<dbReference type="Gene3D" id="3.90.79.10">
    <property type="entry name" value="Nucleoside Triphosphate Pyrophosphohydrolase"/>
    <property type="match status" value="1"/>
</dbReference>
<evidence type="ECO:0000256" key="1">
    <source>
        <dbReference type="ARBA" id="ARBA00001946"/>
    </source>
</evidence>
<name>A0ABT9Z174_9BACI</name>
<comment type="similarity">
    <text evidence="3">Belongs to the Nudix hydrolase family.</text>
</comment>
<dbReference type="EC" id="3.6.1.55" evidence="5"/>
<dbReference type="Pfam" id="PF00293">
    <property type="entry name" value="NUDIX"/>
    <property type="match status" value="1"/>
</dbReference>
<dbReference type="InterPro" id="IPR020084">
    <property type="entry name" value="NUDIX_hydrolase_CS"/>
</dbReference>
<sequence length="154" mass="17982">MKDVLTFGEKQKGKQYMRRPAVYCLIFNKSRDKIAIIQTKDHHYFLPGGGIEAGETYEECLKREALEEIGMELEIGSFIGCAQNNFYSKNENIYYLNVGYFYLCNQRKQIGEPMEAEHTLKWVTPHHAIETLVHAHQSWAVKEAIKRYFLKQGE</sequence>
<dbReference type="InterPro" id="IPR015797">
    <property type="entry name" value="NUDIX_hydrolase-like_dom_sf"/>
</dbReference>
<keyword evidence="2 3" id="KW-0378">Hydrolase</keyword>
<dbReference type="CDD" id="cd04684">
    <property type="entry name" value="NUDIX_Hydrolase"/>
    <property type="match status" value="1"/>
</dbReference>
<dbReference type="PANTHER" id="PTHR43046:SF14">
    <property type="entry name" value="MUTT_NUDIX FAMILY PROTEIN"/>
    <property type="match status" value="1"/>
</dbReference>
<organism evidence="5 6">
    <name type="scientific">Metabacillus niabensis</name>
    <dbReference type="NCBI Taxonomy" id="324854"/>
    <lineage>
        <taxon>Bacteria</taxon>
        <taxon>Bacillati</taxon>
        <taxon>Bacillota</taxon>
        <taxon>Bacilli</taxon>
        <taxon>Bacillales</taxon>
        <taxon>Bacillaceae</taxon>
        <taxon>Metabacillus</taxon>
    </lineage>
</organism>
<protein>
    <submittedName>
        <fullName evidence="5">8-oxo-dGTP diphosphatase</fullName>
        <ecNumber evidence="5">3.6.1.55</ecNumber>
    </submittedName>
</protein>
<dbReference type="Proteomes" id="UP001232245">
    <property type="component" value="Unassembled WGS sequence"/>
</dbReference>
<dbReference type="GO" id="GO:0035539">
    <property type="term" value="F:8-oxo-7,8-dihydrodeoxyguanosine triphosphate pyrophosphatase activity"/>
    <property type="evidence" value="ECO:0007669"/>
    <property type="project" value="UniProtKB-EC"/>
</dbReference>
<dbReference type="SUPFAM" id="SSF55811">
    <property type="entry name" value="Nudix"/>
    <property type="match status" value="1"/>
</dbReference>
<evidence type="ECO:0000256" key="2">
    <source>
        <dbReference type="ARBA" id="ARBA00022801"/>
    </source>
</evidence>
<feature type="domain" description="Nudix hydrolase" evidence="4">
    <location>
        <begin position="17"/>
        <end position="146"/>
    </location>
</feature>
<evidence type="ECO:0000313" key="5">
    <source>
        <dbReference type="EMBL" id="MDQ0225999.1"/>
    </source>
</evidence>